<dbReference type="Proteomes" id="UP000000212">
    <property type="component" value="Chromosome"/>
</dbReference>
<dbReference type="EMBL" id="HE999757">
    <property type="protein sequence ID" value="CCO11712.1"/>
    <property type="molecule type" value="Genomic_DNA"/>
</dbReference>
<dbReference type="Pfam" id="PF21793">
    <property type="entry name" value="DUF6877"/>
    <property type="match status" value="1"/>
</dbReference>
<sequence length="68" mass="7956">MNLDQVMAEIDTLVSTYDFPISVLQDVEKRLLDYREVNYAKQQLRYLENIVARGLVKLKDGGKTHERD</sequence>
<evidence type="ECO:0000313" key="3">
    <source>
        <dbReference type="Proteomes" id="UP000000212"/>
    </source>
</evidence>
<organism evidence="2 3">
    <name type="scientific">Carnobacterium maltaromaticum LMA28</name>
    <dbReference type="NCBI Taxonomy" id="1234679"/>
    <lineage>
        <taxon>Bacteria</taxon>
        <taxon>Bacillati</taxon>
        <taxon>Bacillota</taxon>
        <taxon>Bacilli</taxon>
        <taxon>Lactobacillales</taxon>
        <taxon>Carnobacteriaceae</taxon>
        <taxon>Carnobacterium</taxon>
    </lineage>
</organism>
<dbReference type="HOGENOM" id="CLU_204435_0_0_9"/>
<dbReference type="AlphaFoldDB" id="K8E505"/>
<dbReference type="STRING" id="1234679.BN424_2158"/>
<keyword evidence="3" id="KW-1185">Reference proteome</keyword>
<evidence type="ECO:0000313" key="2">
    <source>
        <dbReference type="EMBL" id="CCO11712.1"/>
    </source>
</evidence>
<dbReference type="OrthoDB" id="2339842at2"/>
<dbReference type="InterPro" id="IPR049242">
    <property type="entry name" value="DUF6877"/>
</dbReference>
<dbReference type="PATRIC" id="fig|1234679.3.peg.2159"/>
<reference evidence="3" key="1">
    <citation type="journal article" date="2013" name="Genome Announc.">
        <title>Complete Chromosome Sequence of Carnobacterium maltaromaticum LMA 28.</title>
        <authorList>
            <person name="Cailliez-Grimal C."/>
            <person name="Chaillou S."/>
            <person name="Anba-Mondoloni J."/>
            <person name="Loux V."/>
            <person name="Afzal M.I."/>
            <person name="Rahman A."/>
            <person name="Kergourlay G."/>
            <person name="Champomier-Verges M.C."/>
            <person name="Zagorec M."/>
            <person name="Dalgaard P."/>
            <person name="Leisner J.J."/>
            <person name="Prevost H."/>
            <person name="Revol-Junelles A.M."/>
            <person name="Borges F."/>
        </authorList>
    </citation>
    <scope>NUCLEOTIDE SEQUENCE</scope>
    <source>
        <strain evidence="3">LMA28</strain>
    </source>
</reference>
<name>K8E505_CARML</name>
<gene>
    <name evidence="2" type="ORF">BN424_2158</name>
</gene>
<evidence type="ECO:0000259" key="1">
    <source>
        <dbReference type="Pfam" id="PF21793"/>
    </source>
</evidence>
<dbReference type="RefSeq" id="WP_015076750.1">
    <property type="nucleotide sequence ID" value="NC_019425.2"/>
</dbReference>
<dbReference type="KEGG" id="cml:BN424_2158"/>
<proteinExistence type="predicted"/>
<feature type="domain" description="DUF6877" evidence="1">
    <location>
        <begin position="7"/>
        <end position="51"/>
    </location>
</feature>
<protein>
    <submittedName>
        <fullName evidence="2">ORF24 domain protein</fullName>
    </submittedName>
</protein>
<accession>K8E505</accession>